<feature type="domain" description="Stimulus-sensing" evidence="3">
    <location>
        <begin position="99"/>
        <end position="147"/>
    </location>
</feature>
<feature type="domain" description="Sensor N-terminal transmembrane" evidence="2">
    <location>
        <begin position="14"/>
        <end position="71"/>
    </location>
</feature>
<dbReference type="Pfam" id="PF13756">
    <property type="entry name" value="Stimulus_sens_1"/>
    <property type="match status" value="1"/>
</dbReference>
<evidence type="ECO:0000259" key="2">
    <source>
        <dbReference type="Pfam" id="PF13755"/>
    </source>
</evidence>
<dbReference type="AlphaFoldDB" id="A0A382XMF1"/>
<dbReference type="InterPro" id="IPR025919">
    <property type="entry name" value="Stimulus_sens_dom"/>
</dbReference>
<dbReference type="Pfam" id="PF13755">
    <property type="entry name" value="Sensor_TM1"/>
    <property type="match status" value="1"/>
</dbReference>
<keyword evidence="1" id="KW-0812">Transmembrane</keyword>
<accession>A0A382XMF1</accession>
<proteinExistence type="predicted"/>
<name>A0A382XMF1_9ZZZZ</name>
<sequence>MVTDVKPARFPPKSLAISKLTLRLLAINILALAIVVGGIFYLDQHQTGLRTERLEALQRDTTIYAAALAERVVRRDIIRPNQIEPESSSSQKFTFFIDRKLSQEILLRLVLPVKRRARLFDPSGQLIADTRFRASGRAEVQLTELPPP</sequence>
<evidence type="ECO:0008006" key="5">
    <source>
        <dbReference type="Google" id="ProtNLM"/>
    </source>
</evidence>
<organism evidence="4">
    <name type="scientific">marine metagenome</name>
    <dbReference type="NCBI Taxonomy" id="408172"/>
    <lineage>
        <taxon>unclassified sequences</taxon>
        <taxon>metagenomes</taxon>
        <taxon>ecological metagenomes</taxon>
    </lineage>
</organism>
<evidence type="ECO:0000256" key="1">
    <source>
        <dbReference type="SAM" id="Phobius"/>
    </source>
</evidence>
<keyword evidence="1" id="KW-0472">Membrane</keyword>
<evidence type="ECO:0000313" key="4">
    <source>
        <dbReference type="EMBL" id="SVD72020.1"/>
    </source>
</evidence>
<dbReference type="EMBL" id="UINC01168800">
    <property type="protein sequence ID" value="SVD72020.1"/>
    <property type="molecule type" value="Genomic_DNA"/>
</dbReference>
<reference evidence="4" key="1">
    <citation type="submission" date="2018-05" db="EMBL/GenBank/DDBJ databases">
        <authorList>
            <person name="Lanie J.A."/>
            <person name="Ng W.-L."/>
            <person name="Kazmierczak K.M."/>
            <person name="Andrzejewski T.M."/>
            <person name="Davidsen T.M."/>
            <person name="Wayne K.J."/>
            <person name="Tettelin H."/>
            <person name="Glass J.I."/>
            <person name="Rusch D."/>
            <person name="Podicherti R."/>
            <person name="Tsui H.-C.T."/>
            <person name="Winkler M.E."/>
        </authorList>
    </citation>
    <scope>NUCLEOTIDE SEQUENCE</scope>
</reference>
<evidence type="ECO:0000259" key="3">
    <source>
        <dbReference type="Pfam" id="PF13756"/>
    </source>
</evidence>
<keyword evidence="1" id="KW-1133">Transmembrane helix</keyword>
<feature type="transmembrane region" description="Helical" evidence="1">
    <location>
        <begin position="20"/>
        <end position="42"/>
    </location>
</feature>
<gene>
    <name evidence="4" type="ORF">METZ01_LOCUS424874</name>
</gene>
<dbReference type="InterPro" id="IPR025908">
    <property type="entry name" value="Sensor_TM1"/>
</dbReference>
<protein>
    <recommendedName>
        <fullName evidence="5">Histidine kinase</fullName>
    </recommendedName>
</protein>
<feature type="non-terminal residue" evidence="4">
    <location>
        <position position="148"/>
    </location>
</feature>